<gene>
    <name evidence="1" type="ORF">EUA04_02735</name>
</gene>
<comment type="caution">
    <text evidence="1">The sequence shown here is derived from an EMBL/GenBank/DDBJ whole genome shotgun (WGS) entry which is preliminary data.</text>
</comment>
<dbReference type="Proteomes" id="UP000294952">
    <property type="component" value="Unassembled WGS sequence"/>
</dbReference>
<name>A0A4R5XBC2_9MYCO</name>
<proteinExistence type="predicted"/>
<protein>
    <submittedName>
        <fullName evidence="1">Uncharacterized protein</fullName>
    </submittedName>
</protein>
<organism evidence="1 2">
    <name type="scientific">Mycolicibacterium obuense</name>
    <dbReference type="NCBI Taxonomy" id="1807"/>
    <lineage>
        <taxon>Bacteria</taxon>
        <taxon>Bacillati</taxon>
        <taxon>Actinomycetota</taxon>
        <taxon>Actinomycetes</taxon>
        <taxon>Mycobacteriales</taxon>
        <taxon>Mycobacteriaceae</taxon>
        <taxon>Mycolicibacterium</taxon>
    </lineage>
</organism>
<reference evidence="1 2" key="1">
    <citation type="submission" date="2019-01" db="EMBL/GenBank/DDBJ databases">
        <title>High-quality-draft genome sequences of five non-tuberculosis mycobacteriaceae isolated from a nosocomial environment.</title>
        <authorList>
            <person name="Tiago I."/>
            <person name="Alarico S."/>
            <person name="Pereira S.G."/>
            <person name="Coelho C."/>
            <person name="Maranha A."/>
            <person name="Empadinhas N."/>
        </authorList>
    </citation>
    <scope>NUCLEOTIDE SEQUENCE [LARGE SCALE GENOMIC DNA]</scope>
    <source>
        <strain evidence="1 2">22DIII</strain>
    </source>
</reference>
<evidence type="ECO:0000313" key="2">
    <source>
        <dbReference type="Proteomes" id="UP000294952"/>
    </source>
</evidence>
<accession>A0A4R5XBC2</accession>
<dbReference type="SUPFAM" id="SSF53187">
    <property type="entry name" value="Zn-dependent exopeptidases"/>
    <property type="match status" value="1"/>
</dbReference>
<evidence type="ECO:0000313" key="1">
    <source>
        <dbReference type="EMBL" id="TDL11913.1"/>
    </source>
</evidence>
<dbReference type="Gene3D" id="3.40.630.10">
    <property type="entry name" value="Zn peptidases"/>
    <property type="match status" value="1"/>
</dbReference>
<dbReference type="EMBL" id="SDLP01000001">
    <property type="protein sequence ID" value="TDL11913.1"/>
    <property type="molecule type" value="Genomic_DNA"/>
</dbReference>
<sequence>MTVPTSDYRPLLQELLFAYGPCGQEDAVRDICRRELTPLVDEVWTDPAGNLIGRVRGGAQESPAPAVRSPRW</sequence>
<dbReference type="AlphaFoldDB" id="A0A4R5XBC2"/>